<dbReference type="InterPro" id="IPR001590">
    <property type="entry name" value="Peptidase_M12B"/>
</dbReference>
<feature type="binding site" evidence="2">
    <location>
        <position position="320"/>
    </location>
    <ligand>
        <name>Zn(2+)</name>
        <dbReference type="ChEBI" id="CHEBI:29105"/>
        <note>catalytic</note>
    </ligand>
</feature>
<dbReference type="AlphaFoldDB" id="A0A9Q1INB9"/>
<evidence type="ECO:0000256" key="3">
    <source>
        <dbReference type="SAM" id="MobiDB-lite"/>
    </source>
</evidence>
<organism evidence="5 6">
    <name type="scientific">Synaphobranchus kaupii</name>
    <name type="common">Kaup's arrowtooth eel</name>
    <dbReference type="NCBI Taxonomy" id="118154"/>
    <lineage>
        <taxon>Eukaryota</taxon>
        <taxon>Metazoa</taxon>
        <taxon>Chordata</taxon>
        <taxon>Craniata</taxon>
        <taxon>Vertebrata</taxon>
        <taxon>Euteleostomi</taxon>
        <taxon>Actinopterygii</taxon>
        <taxon>Neopterygii</taxon>
        <taxon>Teleostei</taxon>
        <taxon>Anguilliformes</taxon>
        <taxon>Synaphobranchidae</taxon>
        <taxon>Synaphobranchus</taxon>
    </lineage>
</organism>
<dbReference type="PROSITE" id="PS50215">
    <property type="entry name" value="ADAM_MEPRO"/>
    <property type="match status" value="1"/>
</dbReference>
<dbReference type="Proteomes" id="UP001152622">
    <property type="component" value="Chromosome 11"/>
</dbReference>
<evidence type="ECO:0000313" key="5">
    <source>
        <dbReference type="EMBL" id="KAJ8347049.1"/>
    </source>
</evidence>
<feature type="binding site" evidence="2">
    <location>
        <position position="316"/>
    </location>
    <ligand>
        <name>Zn(2+)</name>
        <dbReference type="ChEBI" id="CHEBI:29105"/>
        <note>catalytic</note>
    </ligand>
</feature>
<dbReference type="GO" id="GO:0046872">
    <property type="term" value="F:metal ion binding"/>
    <property type="evidence" value="ECO:0007669"/>
    <property type="project" value="UniProtKB-KW"/>
</dbReference>
<dbReference type="Pfam" id="PF01421">
    <property type="entry name" value="Reprolysin"/>
    <property type="match status" value="1"/>
</dbReference>
<feature type="binding site" evidence="2">
    <location>
        <position position="326"/>
    </location>
    <ligand>
        <name>Zn(2+)</name>
        <dbReference type="ChEBI" id="CHEBI:29105"/>
        <note>catalytic</note>
    </ligand>
</feature>
<dbReference type="SUPFAM" id="SSF55486">
    <property type="entry name" value="Metalloproteases ('zincins'), catalytic domain"/>
    <property type="match status" value="1"/>
</dbReference>
<dbReference type="GO" id="GO:0006508">
    <property type="term" value="P:proteolysis"/>
    <property type="evidence" value="ECO:0007669"/>
    <property type="project" value="InterPro"/>
</dbReference>
<dbReference type="PANTHER" id="PTHR11905">
    <property type="entry name" value="ADAM A DISINTEGRIN AND METALLOPROTEASE DOMAIN"/>
    <property type="match status" value="1"/>
</dbReference>
<gene>
    <name evidence="5" type="ORF">SKAU_G00284500</name>
</gene>
<dbReference type="InterPro" id="IPR034027">
    <property type="entry name" value="Reprolysin_adamalysin"/>
</dbReference>
<feature type="compositionally biased region" description="Low complexity" evidence="3">
    <location>
        <begin position="1"/>
        <end position="11"/>
    </location>
</feature>
<name>A0A9Q1INB9_SYNKA</name>
<dbReference type="InterPro" id="IPR002870">
    <property type="entry name" value="Peptidase_M12B_N"/>
</dbReference>
<feature type="active site" evidence="2">
    <location>
        <position position="317"/>
    </location>
</feature>
<keyword evidence="2" id="KW-0862">Zinc</keyword>
<reference evidence="5" key="1">
    <citation type="journal article" date="2023" name="Science">
        <title>Genome structures resolve the early diversification of teleost fishes.</title>
        <authorList>
            <person name="Parey E."/>
            <person name="Louis A."/>
            <person name="Montfort J."/>
            <person name="Bouchez O."/>
            <person name="Roques C."/>
            <person name="Iampietro C."/>
            <person name="Lluch J."/>
            <person name="Castinel A."/>
            <person name="Donnadieu C."/>
            <person name="Desvignes T."/>
            <person name="Floi Bucao C."/>
            <person name="Jouanno E."/>
            <person name="Wen M."/>
            <person name="Mejri S."/>
            <person name="Dirks R."/>
            <person name="Jansen H."/>
            <person name="Henkel C."/>
            <person name="Chen W.J."/>
            <person name="Zahm M."/>
            <person name="Cabau C."/>
            <person name="Klopp C."/>
            <person name="Thompson A.W."/>
            <person name="Robinson-Rechavi M."/>
            <person name="Braasch I."/>
            <person name="Lecointre G."/>
            <person name="Bobe J."/>
            <person name="Postlethwait J.H."/>
            <person name="Berthelot C."/>
            <person name="Roest Crollius H."/>
            <person name="Guiguen Y."/>
        </authorList>
    </citation>
    <scope>NUCLEOTIDE SEQUENCE</scope>
    <source>
        <strain evidence="5">WJC10195</strain>
    </source>
</reference>
<dbReference type="Gene3D" id="3.40.390.10">
    <property type="entry name" value="Collagenase (Catalytic Domain)"/>
    <property type="match status" value="1"/>
</dbReference>
<dbReference type="FunFam" id="3.40.390.10:FF:000002">
    <property type="entry name" value="Disintegrin and metalloproteinase domain-containing protein 22"/>
    <property type="match status" value="1"/>
</dbReference>
<comment type="caution">
    <text evidence="2">Lacks conserved residue(s) required for the propagation of feature annotation.</text>
</comment>
<feature type="domain" description="Peptidase M12B" evidence="4">
    <location>
        <begin position="204"/>
        <end position="376"/>
    </location>
</feature>
<protein>
    <recommendedName>
        <fullName evidence="4">Peptidase M12B domain-containing protein</fullName>
    </recommendedName>
</protein>
<evidence type="ECO:0000313" key="6">
    <source>
        <dbReference type="Proteomes" id="UP001152622"/>
    </source>
</evidence>
<accession>A0A9Q1INB9</accession>
<comment type="caution">
    <text evidence="5">The sequence shown here is derived from an EMBL/GenBank/DDBJ whole genome shotgun (WGS) entry which is preliminary data.</text>
</comment>
<keyword evidence="6" id="KW-1185">Reference proteome</keyword>
<keyword evidence="1" id="KW-1015">Disulfide bond</keyword>
<dbReference type="GO" id="GO:0005886">
    <property type="term" value="C:plasma membrane"/>
    <property type="evidence" value="ECO:0007669"/>
    <property type="project" value="TreeGrafter"/>
</dbReference>
<evidence type="ECO:0000259" key="4">
    <source>
        <dbReference type="PROSITE" id="PS50215"/>
    </source>
</evidence>
<dbReference type="OrthoDB" id="5951731at2759"/>
<dbReference type="Pfam" id="PF01562">
    <property type="entry name" value="Pep_M12B_propep"/>
    <property type="match status" value="1"/>
</dbReference>
<proteinExistence type="predicted"/>
<dbReference type="EMBL" id="JAINUF010000011">
    <property type="protein sequence ID" value="KAJ8347049.1"/>
    <property type="molecule type" value="Genomic_DNA"/>
</dbReference>
<sequence>MWFSSKPSSESASEKEEDAGAGRPVLHTCVTSLVPLPTVGLHPAENGRGYQVVRPIRLHTLHRRNTQSSWPDEVMYAMTMSGRHVVIRLERNLALLSRRYTETHYTPNGTRVTSTQQDLDHCYYNGRIVNDSESVVSVSTCNGLRGYLKTALQQYLIEPLSGNDTGDHSLRLYQNPESTCGVTNTSWYSANSTATTRGRPRASYRKMRNDFTAVRKRAFQMVNFVNTVYQPLNTSVVLVGLEVWTDRDRIEVTASPGETLGRFTTWRKKVLLETIPHDNGQLITGVDFEGSIVGMAYVGQMTHSARVIAVAATLAHEIGHNLGMNHDSGSCSCGGRVPCIMSAVLGRQVPRLFSGCSSRDYGAFLSSAPPCIFDKPETQLASDSLCGNGVVERGGGV</sequence>
<evidence type="ECO:0000256" key="1">
    <source>
        <dbReference type="ARBA" id="ARBA00023157"/>
    </source>
</evidence>
<feature type="region of interest" description="Disordered" evidence="3">
    <location>
        <begin position="1"/>
        <end position="22"/>
    </location>
</feature>
<dbReference type="CDD" id="cd04269">
    <property type="entry name" value="ZnMc_adamalysin_II_like"/>
    <property type="match status" value="1"/>
</dbReference>
<dbReference type="GO" id="GO:0004222">
    <property type="term" value="F:metalloendopeptidase activity"/>
    <property type="evidence" value="ECO:0007669"/>
    <property type="project" value="InterPro"/>
</dbReference>
<dbReference type="PANTHER" id="PTHR11905:SF32">
    <property type="entry name" value="DISINTEGRIN AND METALLOPROTEINASE DOMAIN-CONTAINING PROTEIN 28"/>
    <property type="match status" value="1"/>
</dbReference>
<dbReference type="InterPro" id="IPR024079">
    <property type="entry name" value="MetalloPept_cat_dom_sf"/>
</dbReference>
<evidence type="ECO:0000256" key="2">
    <source>
        <dbReference type="PROSITE-ProRule" id="PRU00276"/>
    </source>
</evidence>
<keyword evidence="2" id="KW-0479">Metal-binding</keyword>